<keyword evidence="2 7" id="KW-0324">Glycolysis</keyword>
<feature type="compositionally biased region" description="Low complexity" evidence="8">
    <location>
        <begin position="133"/>
        <end position="143"/>
    </location>
</feature>
<keyword evidence="10" id="KW-1185">Reference proteome</keyword>
<protein>
    <recommendedName>
        <fullName evidence="7">Phosphoglycerate mutase</fullName>
        <ecNumber evidence="7">5.4.2.11</ecNumber>
    </recommendedName>
</protein>
<evidence type="ECO:0000313" key="9">
    <source>
        <dbReference type="EMBL" id="KAL3804548.1"/>
    </source>
</evidence>
<evidence type="ECO:0000256" key="4">
    <source>
        <dbReference type="PIRSR" id="PIRSR613078-1"/>
    </source>
</evidence>
<dbReference type="EMBL" id="JALLPJ020000038">
    <property type="protein sequence ID" value="KAL3804548.1"/>
    <property type="molecule type" value="Genomic_DNA"/>
</dbReference>
<name>A0ABD3QWK9_9STRA</name>
<gene>
    <name evidence="9" type="ORF">ACHAWO_005443</name>
</gene>
<dbReference type="EC" id="5.4.2.11" evidence="7"/>
<keyword evidence="3 7" id="KW-0413">Isomerase</keyword>
<proteinExistence type="inferred from homology"/>
<dbReference type="InterPro" id="IPR013078">
    <property type="entry name" value="His_Pase_superF_clade-1"/>
</dbReference>
<dbReference type="GO" id="GO:0006096">
    <property type="term" value="P:glycolytic process"/>
    <property type="evidence" value="ECO:0007669"/>
    <property type="project" value="UniProtKB-KW"/>
</dbReference>
<dbReference type="Pfam" id="PF00300">
    <property type="entry name" value="His_Phos_1"/>
    <property type="match status" value="2"/>
</dbReference>
<accession>A0ABD3QWK9</accession>
<dbReference type="NCBIfam" id="TIGR01258">
    <property type="entry name" value="pgm_1"/>
    <property type="match status" value="1"/>
</dbReference>
<feature type="binding site" evidence="5">
    <location>
        <position position="244"/>
    </location>
    <ligand>
        <name>substrate</name>
    </ligand>
</feature>
<feature type="binding site" evidence="5">
    <location>
        <position position="282"/>
    </location>
    <ligand>
        <name>substrate</name>
    </ligand>
</feature>
<evidence type="ECO:0000256" key="3">
    <source>
        <dbReference type="ARBA" id="ARBA00023235"/>
    </source>
</evidence>
<comment type="caution">
    <text evidence="9">The sequence shown here is derived from an EMBL/GenBank/DDBJ whole genome shotgun (WGS) entry which is preliminary data.</text>
</comment>
<evidence type="ECO:0000256" key="5">
    <source>
        <dbReference type="PIRSR" id="PIRSR613078-2"/>
    </source>
</evidence>
<feature type="active site" description="Proton donor/acceptor" evidence="4">
    <location>
        <position position="271"/>
    </location>
</feature>
<feature type="region of interest" description="Disordered" evidence="8">
    <location>
        <begin position="26"/>
        <end position="146"/>
    </location>
</feature>
<evidence type="ECO:0000256" key="6">
    <source>
        <dbReference type="PIRSR" id="PIRSR613078-3"/>
    </source>
</evidence>
<comment type="similarity">
    <text evidence="1 7">Belongs to the phosphoglycerate mutase family. BPG-dependent PGAM subfamily.</text>
</comment>
<feature type="binding site" evidence="5">
    <location>
        <begin position="271"/>
        <end position="274"/>
    </location>
    <ligand>
        <name>substrate</name>
    </ligand>
</feature>
<dbReference type="HAMAP" id="MF_01039">
    <property type="entry name" value="PGAM_GpmA"/>
    <property type="match status" value="1"/>
</dbReference>
<sequence>MRPAIVSIARQTALLSHQPCLRRKSTRPAINGLNGLNGFHAKPSKWSNEAKPVVDDSSSSASKRPDGKLPVLNTAPVHSTTPKSDGPAAEATTRAQAYEAKQGNIGFNIHDGPVPINETARGKRKKRRKPDSDSSNSSSSSQSLIDPHYVPLENQTHLIQGGTPCDIASATTPPFSLAQYGETSVYTLILLRHGESEWNSQNRYTGWCDVPLTKRGENEARSAGRLLSENGIEVDHAFTSVLRRASFTCNMCLNMAGQHWVPITKTWRLNERHYGALQGYNKDTAYDELGIDQELVMEMRRSYATAPPRMEDDHPYWHGRDRRYSKLSEEQLEKSRAESLKDAAERIMPFFNKVIVPSLREGNRCLVVSHANTIRTLIKQIDCISDEDIKQLSIPTGIPMIYRLDKDLKPVDPNCELEFRYLVQPKGYTWATSRQYGFHGVYLGDLERLQDIQEKRDATSRWWQRVILRNIAKNIIEEERCDHKSFYDAQHFSGDDILETKHVWYKLTKKMQNPEFSNMLLLVRMKEYLEGMLAYRRGKSNKNSRYIPLECYEKIVEKIHLDSAGEVVDPFVSLEDRQDREERQRRWIEGLSLDAESHSLIN</sequence>
<dbReference type="SMART" id="SM00855">
    <property type="entry name" value="PGAM"/>
    <property type="match status" value="1"/>
</dbReference>
<reference evidence="9 10" key="1">
    <citation type="submission" date="2024-10" db="EMBL/GenBank/DDBJ databases">
        <title>Updated reference genomes for cyclostephanoid diatoms.</title>
        <authorList>
            <person name="Roberts W.R."/>
            <person name="Alverson A.J."/>
        </authorList>
    </citation>
    <scope>NUCLEOTIDE SEQUENCE [LARGE SCALE GENOMIC DNA]</scope>
    <source>
        <strain evidence="9 10">AJA010-31</strain>
    </source>
</reference>
<evidence type="ECO:0000256" key="2">
    <source>
        <dbReference type="ARBA" id="ARBA00023152"/>
    </source>
</evidence>
<dbReference type="AlphaFoldDB" id="A0ABD3QWK9"/>
<dbReference type="InterPro" id="IPR001345">
    <property type="entry name" value="PG/BPGM_mutase_AS"/>
</dbReference>
<dbReference type="GO" id="GO:0004619">
    <property type="term" value="F:phosphoglycerate mutase activity"/>
    <property type="evidence" value="ECO:0007669"/>
    <property type="project" value="UniProtKB-EC"/>
</dbReference>
<dbReference type="Gene3D" id="3.40.50.1240">
    <property type="entry name" value="Phosphoglycerate mutase-like"/>
    <property type="match status" value="1"/>
</dbReference>
<feature type="active site" description="Tele-phosphohistidine intermediate" evidence="4">
    <location>
        <position position="193"/>
    </location>
</feature>
<evidence type="ECO:0000313" key="10">
    <source>
        <dbReference type="Proteomes" id="UP001530400"/>
    </source>
</evidence>
<dbReference type="Proteomes" id="UP001530400">
    <property type="component" value="Unassembled WGS sequence"/>
</dbReference>
<organism evidence="9 10">
    <name type="scientific">Cyclotella atomus</name>
    <dbReference type="NCBI Taxonomy" id="382360"/>
    <lineage>
        <taxon>Eukaryota</taxon>
        <taxon>Sar</taxon>
        <taxon>Stramenopiles</taxon>
        <taxon>Ochrophyta</taxon>
        <taxon>Bacillariophyta</taxon>
        <taxon>Coscinodiscophyceae</taxon>
        <taxon>Thalassiosirophycidae</taxon>
        <taxon>Stephanodiscales</taxon>
        <taxon>Stephanodiscaceae</taxon>
        <taxon>Cyclotella</taxon>
    </lineage>
</organism>
<dbReference type="SUPFAM" id="SSF53254">
    <property type="entry name" value="Phosphoglycerate mutase-like"/>
    <property type="match status" value="1"/>
</dbReference>
<dbReference type="PANTHER" id="PTHR11931">
    <property type="entry name" value="PHOSPHOGLYCERATE MUTASE"/>
    <property type="match status" value="1"/>
</dbReference>
<comment type="catalytic activity">
    <reaction evidence="7">
        <text>(2R)-2-phosphoglycerate = (2R)-3-phosphoglycerate</text>
        <dbReference type="Rhea" id="RHEA:15901"/>
        <dbReference type="ChEBI" id="CHEBI:58272"/>
        <dbReference type="ChEBI" id="CHEBI:58289"/>
        <dbReference type="EC" id="5.4.2.11"/>
    </reaction>
</comment>
<dbReference type="InterPro" id="IPR005952">
    <property type="entry name" value="Phosphogly_mut1"/>
</dbReference>
<feature type="site" description="Transition state stabilizer" evidence="6">
    <location>
        <position position="370"/>
    </location>
</feature>
<dbReference type="PROSITE" id="PS00175">
    <property type="entry name" value="PG_MUTASE"/>
    <property type="match status" value="1"/>
</dbReference>
<evidence type="ECO:0000256" key="8">
    <source>
        <dbReference type="SAM" id="MobiDB-lite"/>
    </source>
</evidence>
<feature type="binding site" evidence="5">
    <location>
        <begin position="300"/>
        <end position="301"/>
    </location>
    <ligand>
        <name>substrate</name>
    </ligand>
</feature>
<evidence type="ECO:0000256" key="1">
    <source>
        <dbReference type="ARBA" id="ARBA00006717"/>
    </source>
</evidence>
<dbReference type="CDD" id="cd07067">
    <property type="entry name" value="HP_PGM_like"/>
    <property type="match status" value="1"/>
</dbReference>
<feature type="binding site" evidence="5">
    <location>
        <begin position="192"/>
        <end position="199"/>
    </location>
    <ligand>
        <name>substrate</name>
    </ligand>
</feature>
<evidence type="ECO:0000256" key="7">
    <source>
        <dbReference type="RuleBase" id="RU004511"/>
    </source>
</evidence>
<feature type="binding site" evidence="5">
    <location>
        <begin position="205"/>
        <end position="206"/>
    </location>
    <ligand>
        <name>substrate</name>
    </ligand>
</feature>
<dbReference type="InterPro" id="IPR029033">
    <property type="entry name" value="His_PPase_superfam"/>
</dbReference>